<comment type="subcellular location">
    <subcellularLocation>
        <location evidence="1">Endoplasmic reticulum lumen</location>
    </subcellularLocation>
</comment>
<feature type="compositionally biased region" description="Acidic residues" evidence="9">
    <location>
        <begin position="973"/>
        <end position="992"/>
    </location>
</feature>
<feature type="region of interest" description="Disordered" evidence="9">
    <location>
        <begin position="896"/>
        <end position="998"/>
    </location>
</feature>
<dbReference type="Proteomes" id="UP001292094">
    <property type="component" value="Unassembled WGS sequence"/>
</dbReference>
<feature type="region of interest" description="Disordered" evidence="9">
    <location>
        <begin position="589"/>
        <end position="660"/>
    </location>
</feature>
<dbReference type="Gene3D" id="2.60.34.10">
    <property type="entry name" value="Substrate Binding Domain Of DNAk, Chain A, domain 1"/>
    <property type="match status" value="1"/>
</dbReference>
<comment type="similarity">
    <text evidence="2">Belongs to the heat shock protein 70 family.</text>
</comment>
<keyword evidence="4" id="KW-0547">Nucleotide-binding</keyword>
<dbReference type="Pfam" id="PF00012">
    <property type="entry name" value="HSP70"/>
    <property type="match status" value="1"/>
</dbReference>
<dbReference type="Gene3D" id="3.30.30.30">
    <property type="match status" value="1"/>
</dbReference>
<organism evidence="11 12">
    <name type="scientific">Petrolisthes manimaculis</name>
    <dbReference type="NCBI Taxonomy" id="1843537"/>
    <lineage>
        <taxon>Eukaryota</taxon>
        <taxon>Metazoa</taxon>
        <taxon>Ecdysozoa</taxon>
        <taxon>Arthropoda</taxon>
        <taxon>Crustacea</taxon>
        <taxon>Multicrustacea</taxon>
        <taxon>Malacostraca</taxon>
        <taxon>Eumalacostraca</taxon>
        <taxon>Eucarida</taxon>
        <taxon>Decapoda</taxon>
        <taxon>Pleocyemata</taxon>
        <taxon>Anomura</taxon>
        <taxon>Galatheoidea</taxon>
        <taxon>Porcellanidae</taxon>
        <taxon>Petrolisthes</taxon>
    </lineage>
</organism>
<accession>A0AAE1NXB4</accession>
<evidence type="ECO:0000313" key="12">
    <source>
        <dbReference type="Proteomes" id="UP001292094"/>
    </source>
</evidence>
<name>A0AAE1NXB4_9EUCA</name>
<keyword evidence="3" id="KW-0732">Signal</keyword>
<gene>
    <name evidence="11" type="ORF">Pmani_030475</name>
</gene>
<dbReference type="Gene3D" id="1.20.1270.10">
    <property type="match status" value="1"/>
</dbReference>
<keyword evidence="7" id="KW-0143">Chaperone</keyword>
<evidence type="ECO:0000313" key="11">
    <source>
        <dbReference type="EMBL" id="KAK4297072.1"/>
    </source>
</evidence>
<evidence type="ECO:0000256" key="9">
    <source>
        <dbReference type="SAM" id="MobiDB-lite"/>
    </source>
</evidence>
<evidence type="ECO:0000256" key="8">
    <source>
        <dbReference type="ARBA" id="ARBA00040503"/>
    </source>
</evidence>
<keyword evidence="10" id="KW-0472">Membrane</keyword>
<keyword evidence="5" id="KW-0256">Endoplasmic reticulum</keyword>
<feature type="transmembrane region" description="Helical" evidence="10">
    <location>
        <begin position="35"/>
        <end position="55"/>
    </location>
</feature>
<protein>
    <recommendedName>
        <fullName evidence="8">Hypoxia up-regulated protein 1</fullName>
    </recommendedName>
</protein>
<evidence type="ECO:0000256" key="10">
    <source>
        <dbReference type="SAM" id="Phobius"/>
    </source>
</evidence>
<feature type="compositionally biased region" description="Basic and acidic residues" evidence="9">
    <location>
        <begin position="915"/>
        <end position="943"/>
    </location>
</feature>
<evidence type="ECO:0000256" key="3">
    <source>
        <dbReference type="ARBA" id="ARBA00022729"/>
    </source>
</evidence>
<evidence type="ECO:0000256" key="7">
    <source>
        <dbReference type="ARBA" id="ARBA00023186"/>
    </source>
</evidence>
<feature type="compositionally biased region" description="Polar residues" evidence="9">
    <location>
        <begin position="589"/>
        <end position="614"/>
    </location>
</feature>
<dbReference type="GO" id="GO:0005524">
    <property type="term" value="F:ATP binding"/>
    <property type="evidence" value="ECO:0007669"/>
    <property type="project" value="UniProtKB-KW"/>
</dbReference>
<dbReference type="PANTHER" id="PTHR45639:SF3">
    <property type="entry name" value="HYPOXIA UP-REGULATED PROTEIN 1"/>
    <property type="match status" value="1"/>
</dbReference>
<dbReference type="AlphaFoldDB" id="A0AAE1NXB4"/>
<dbReference type="PRINTS" id="PR00301">
    <property type="entry name" value="HEATSHOCK70"/>
</dbReference>
<comment type="caution">
    <text evidence="11">The sequence shown here is derived from an EMBL/GenBank/DDBJ whole genome shotgun (WGS) entry which is preliminary data.</text>
</comment>
<dbReference type="InterPro" id="IPR013126">
    <property type="entry name" value="Hsp_70_fam"/>
</dbReference>
<dbReference type="InterPro" id="IPR029048">
    <property type="entry name" value="HSP70_C_sf"/>
</dbReference>
<dbReference type="PANTHER" id="PTHR45639">
    <property type="entry name" value="HSC70CB, ISOFORM G-RELATED"/>
    <property type="match status" value="1"/>
</dbReference>
<evidence type="ECO:0000256" key="4">
    <source>
        <dbReference type="ARBA" id="ARBA00022741"/>
    </source>
</evidence>
<keyword evidence="6" id="KW-0067">ATP-binding</keyword>
<evidence type="ECO:0000256" key="5">
    <source>
        <dbReference type="ARBA" id="ARBA00022824"/>
    </source>
</evidence>
<dbReference type="Gene3D" id="3.30.420.40">
    <property type="match status" value="2"/>
</dbReference>
<dbReference type="GO" id="GO:0140662">
    <property type="term" value="F:ATP-dependent protein folding chaperone"/>
    <property type="evidence" value="ECO:0007669"/>
    <property type="project" value="InterPro"/>
</dbReference>
<keyword evidence="12" id="KW-1185">Reference proteome</keyword>
<evidence type="ECO:0000256" key="6">
    <source>
        <dbReference type="ARBA" id="ARBA00022840"/>
    </source>
</evidence>
<dbReference type="FunFam" id="3.30.30.30:FF:000004">
    <property type="entry name" value="hypoxia up-regulated protein 1"/>
    <property type="match status" value="1"/>
</dbReference>
<dbReference type="GO" id="GO:0034663">
    <property type="term" value="C:endoplasmic reticulum chaperone complex"/>
    <property type="evidence" value="ECO:0007669"/>
    <property type="project" value="TreeGrafter"/>
</dbReference>
<reference evidence="11" key="1">
    <citation type="submission" date="2023-11" db="EMBL/GenBank/DDBJ databases">
        <title>Genome assemblies of two species of porcelain crab, Petrolisthes cinctipes and Petrolisthes manimaculis (Anomura: Porcellanidae).</title>
        <authorList>
            <person name="Angst P."/>
        </authorList>
    </citation>
    <scope>NUCLEOTIDE SEQUENCE</scope>
    <source>
        <strain evidence="11">PB745_02</strain>
        <tissue evidence="11">Gill</tissue>
    </source>
</reference>
<evidence type="ECO:0000256" key="2">
    <source>
        <dbReference type="ARBA" id="ARBA00007381"/>
    </source>
</evidence>
<feature type="compositionally biased region" description="Basic and acidic residues" evidence="9">
    <location>
        <begin position="639"/>
        <end position="660"/>
    </location>
</feature>
<keyword evidence="10" id="KW-0812">Transmembrane</keyword>
<dbReference type="GO" id="GO:0030968">
    <property type="term" value="P:endoplasmic reticulum unfolded protein response"/>
    <property type="evidence" value="ECO:0007669"/>
    <property type="project" value="TreeGrafter"/>
</dbReference>
<dbReference type="GO" id="GO:0005788">
    <property type="term" value="C:endoplasmic reticulum lumen"/>
    <property type="evidence" value="ECO:0007669"/>
    <property type="project" value="UniProtKB-SubCell"/>
</dbReference>
<dbReference type="InterPro" id="IPR043129">
    <property type="entry name" value="ATPase_NBD"/>
</dbReference>
<dbReference type="SUPFAM" id="SSF100934">
    <property type="entry name" value="Heat shock protein 70kD (HSP70), C-terminal subdomain"/>
    <property type="match status" value="1"/>
</dbReference>
<sequence length="998" mass="112826">MTSTIAALPKPTVVVECELGLYSVIIIIKMWDIKVLVLLVSVLVGASQAVTIMSIDFGSEWMKVAVVAPGVPMEIALNKESKRKTPAAVSYRNDERTFGEDALTNGVRFPATNYYYLLDLLGKKIDNPIVELYKTRFPFYTIEADEERNTIVFRYDEETTYSVEELVGQMLGNARDLAAAHTDQRIKDCVITVPPFFNQAERRAILTAAQLSGLKVLSLMSSNAAVALNHGMFRRKEINSTVQNILFYDLGASSATATIAAYQSVKTKDRGYSETNPQVTILGMGYDRTLGGLEMQLRLRDFLAAKYTAVKKTSSDVYQSPRAMAKLFKEAGRLKKVLSANTEHNSQVEGVLDEEDFRVMVKREDFEAVCEDVFQRLRAPIDSALISAGMDITTIDQFIIVGGATRVPRVQSLLQEIWGHELGKNINADEAAAMGAVYRAADLGQGFKVKKFHVKESVVFPIEVDFEREVDTPEGTKVTKTVKRSLFPTGNTYPQKKVMTFNKHNSDFVFSVNYGNNEHLSKQETRAASVQNVSVVLVKGVTAAFKKHKEEGNEAKGIKAHFSMDDSGVLNLVDMEAVFEKTVVVDEATTASSTTGQQEESTLSKLGNTISKLFSGSEDEDKAGETKENQTETEPNQSDNKKEEKDGKEEDKDNNKGTVMKEKQVVVKETLNYTVTYLDIPDLTPDSLLISKKKLEDINTAETNRRERESARNTLESYIMDAQDRLYQKEYEAATTEQERDNIRQLCTQLDEWLYEEGFEEATSVYRVKISELMSLFEPVKDRVQQHRDRPEALQALTDMLNASSMFVVRAREAPQEQQFFTDVEVTAIDKLIVDTQKWLEEKFELQSKTPLYEDPKLTLTDIGEKWSALDREIKYLINKAKIVKAKKDREAAEAKIKEEKEEKEKKEKNKKKTNQTEKQEKQDEEVIKEDVEKKGDGEKDETVSSNTDDPLNIFQETDQENDAEADRRKETEEEEEEEKEEEVEEIGDEDSSEHTEL</sequence>
<evidence type="ECO:0000256" key="1">
    <source>
        <dbReference type="ARBA" id="ARBA00004319"/>
    </source>
</evidence>
<keyword evidence="10" id="KW-1133">Transmembrane helix</keyword>
<dbReference type="InterPro" id="IPR029047">
    <property type="entry name" value="HSP70_peptide-bd_sf"/>
</dbReference>
<dbReference type="SUPFAM" id="SSF53067">
    <property type="entry name" value="Actin-like ATPase domain"/>
    <property type="match status" value="2"/>
</dbReference>
<feature type="compositionally biased region" description="Basic and acidic residues" evidence="9">
    <location>
        <begin position="896"/>
        <end position="908"/>
    </location>
</feature>
<dbReference type="FunFam" id="1.20.1270.10:FF:000002">
    <property type="entry name" value="Heat shock 70 kDa protein 4"/>
    <property type="match status" value="1"/>
</dbReference>
<dbReference type="Gene3D" id="3.90.640.10">
    <property type="entry name" value="Actin, Chain A, domain 4"/>
    <property type="match status" value="1"/>
</dbReference>
<proteinExistence type="inferred from homology"/>
<dbReference type="EMBL" id="JAWZYT010003719">
    <property type="protein sequence ID" value="KAK4297072.1"/>
    <property type="molecule type" value="Genomic_DNA"/>
</dbReference>
<dbReference type="CDD" id="cd10230">
    <property type="entry name" value="ASKHA_NBD_HSP70_HYOU1"/>
    <property type="match status" value="1"/>
</dbReference>